<name>A0A1I0FBW5_9PROT</name>
<gene>
    <name evidence="1" type="ORF">SAMN05216412_10868</name>
</gene>
<protein>
    <submittedName>
        <fullName evidence="1">Uncharacterized protein</fullName>
    </submittedName>
</protein>
<dbReference type="AlphaFoldDB" id="A0A1I0FBW5"/>
<evidence type="ECO:0000313" key="1">
    <source>
        <dbReference type="EMBL" id="SET55424.1"/>
    </source>
</evidence>
<dbReference type="Proteomes" id="UP000183339">
    <property type="component" value="Unassembled WGS sequence"/>
</dbReference>
<evidence type="ECO:0000313" key="2">
    <source>
        <dbReference type="Proteomes" id="UP000183339"/>
    </source>
</evidence>
<sequence length="151" mass="16810">MELEGGSHVNIYLIRQEENVSDGSFDSAVVIADSEEEARLIDPTSGSEWYKNAWCDPKFVTVELLGKAEGWVAGVVTASFNGLSNGQLVRNAQAQIARILIQLEKDTGFFVNSIEVRTENIPRSDGRQNEYWKSVSIDVRPSPGTDWEEKC</sequence>
<dbReference type="EMBL" id="FOHI01000008">
    <property type="protein sequence ID" value="SET55424.1"/>
    <property type="molecule type" value="Genomic_DNA"/>
</dbReference>
<reference evidence="1 2" key="1">
    <citation type="submission" date="2016-10" db="EMBL/GenBank/DDBJ databases">
        <authorList>
            <person name="de Groot N.N."/>
        </authorList>
    </citation>
    <scope>NUCLEOTIDE SEQUENCE [LARGE SCALE GENOMIC DNA]</scope>
    <source>
        <strain evidence="1 2">Nl7</strain>
    </source>
</reference>
<proteinExistence type="predicted"/>
<organism evidence="1 2">
    <name type="scientific">Nitrosospira multiformis</name>
    <dbReference type="NCBI Taxonomy" id="1231"/>
    <lineage>
        <taxon>Bacteria</taxon>
        <taxon>Pseudomonadati</taxon>
        <taxon>Pseudomonadota</taxon>
        <taxon>Betaproteobacteria</taxon>
        <taxon>Nitrosomonadales</taxon>
        <taxon>Nitrosomonadaceae</taxon>
        <taxon>Nitrosospira</taxon>
    </lineage>
</organism>
<accession>A0A1I0FBW5</accession>